<organism evidence="2 3">
    <name type="scientific">Desulfomonile tiedjei (strain ATCC 49306 / DSM 6799 / DCB-1)</name>
    <dbReference type="NCBI Taxonomy" id="706587"/>
    <lineage>
        <taxon>Bacteria</taxon>
        <taxon>Pseudomonadati</taxon>
        <taxon>Thermodesulfobacteriota</taxon>
        <taxon>Desulfomonilia</taxon>
        <taxon>Desulfomonilales</taxon>
        <taxon>Desulfomonilaceae</taxon>
        <taxon>Desulfomonile</taxon>
    </lineage>
</organism>
<protein>
    <submittedName>
        <fullName evidence="2">Uncharacterized protein</fullName>
    </submittedName>
</protein>
<sequence length="74" mass="8034">MRIDLEITPRLFLPAVLWLAWAVSVVALLSLAIGGYHEHEPRAGMVFIFMAVAVFVLGPAVKLIGKKKTSSSQA</sequence>
<keyword evidence="1" id="KW-0472">Membrane</keyword>
<dbReference type="EMBL" id="CP003360">
    <property type="protein sequence ID" value="AFM24123.1"/>
    <property type="molecule type" value="Genomic_DNA"/>
</dbReference>
<name>I4C3I2_DESTA</name>
<evidence type="ECO:0000313" key="3">
    <source>
        <dbReference type="Proteomes" id="UP000006055"/>
    </source>
</evidence>
<gene>
    <name evidence="2" type="ordered locus">Desti_1411</name>
</gene>
<accession>I4C3I2</accession>
<dbReference type="HOGENOM" id="CLU_2681765_0_0_7"/>
<feature type="transmembrane region" description="Helical" evidence="1">
    <location>
        <begin position="12"/>
        <end position="33"/>
    </location>
</feature>
<dbReference type="KEGG" id="dti:Desti_1411"/>
<dbReference type="RefSeq" id="WP_014809273.1">
    <property type="nucleotide sequence ID" value="NC_018025.1"/>
</dbReference>
<dbReference type="STRING" id="706587.Desti_1411"/>
<proteinExistence type="predicted"/>
<feature type="transmembrane region" description="Helical" evidence="1">
    <location>
        <begin position="45"/>
        <end position="65"/>
    </location>
</feature>
<keyword evidence="3" id="KW-1185">Reference proteome</keyword>
<evidence type="ECO:0000256" key="1">
    <source>
        <dbReference type="SAM" id="Phobius"/>
    </source>
</evidence>
<keyword evidence="1" id="KW-1133">Transmembrane helix</keyword>
<keyword evidence="1" id="KW-0812">Transmembrane</keyword>
<dbReference type="Proteomes" id="UP000006055">
    <property type="component" value="Chromosome"/>
</dbReference>
<reference evidence="3" key="1">
    <citation type="submission" date="2012-06" db="EMBL/GenBank/DDBJ databases">
        <title>Complete sequence of chromosome of Desulfomonile tiedjei DSM 6799.</title>
        <authorList>
            <person name="Lucas S."/>
            <person name="Copeland A."/>
            <person name="Lapidus A."/>
            <person name="Glavina del Rio T."/>
            <person name="Dalin E."/>
            <person name="Tice H."/>
            <person name="Bruce D."/>
            <person name="Goodwin L."/>
            <person name="Pitluck S."/>
            <person name="Peters L."/>
            <person name="Ovchinnikova G."/>
            <person name="Zeytun A."/>
            <person name="Lu M."/>
            <person name="Kyrpides N."/>
            <person name="Mavromatis K."/>
            <person name="Ivanova N."/>
            <person name="Brettin T."/>
            <person name="Detter J.C."/>
            <person name="Han C."/>
            <person name="Larimer F."/>
            <person name="Land M."/>
            <person name="Hauser L."/>
            <person name="Markowitz V."/>
            <person name="Cheng J.-F."/>
            <person name="Hugenholtz P."/>
            <person name="Woyke T."/>
            <person name="Wu D."/>
            <person name="Spring S."/>
            <person name="Schroeder M."/>
            <person name="Brambilla E."/>
            <person name="Klenk H.-P."/>
            <person name="Eisen J.A."/>
        </authorList>
    </citation>
    <scope>NUCLEOTIDE SEQUENCE [LARGE SCALE GENOMIC DNA]</scope>
    <source>
        <strain evidence="3">ATCC 49306 / DSM 6799 / DCB-1</strain>
    </source>
</reference>
<dbReference type="AlphaFoldDB" id="I4C3I2"/>
<evidence type="ECO:0000313" key="2">
    <source>
        <dbReference type="EMBL" id="AFM24123.1"/>
    </source>
</evidence>